<feature type="domain" description="NnrU" evidence="6">
    <location>
        <begin position="8"/>
        <end position="218"/>
    </location>
</feature>
<feature type="transmembrane region" description="Helical" evidence="5">
    <location>
        <begin position="6"/>
        <end position="26"/>
    </location>
</feature>
<protein>
    <submittedName>
        <fullName evidence="7">Putative membrane protein</fullName>
    </submittedName>
</protein>
<dbReference type="AlphaFoldDB" id="A0A7W5ZWR2"/>
<dbReference type="Pfam" id="PF07298">
    <property type="entry name" value="NnrU"/>
    <property type="match status" value="1"/>
</dbReference>
<dbReference type="Proteomes" id="UP000562395">
    <property type="component" value="Unassembled WGS sequence"/>
</dbReference>
<feature type="transmembrane region" description="Helical" evidence="5">
    <location>
        <begin position="38"/>
        <end position="58"/>
    </location>
</feature>
<sequence length="226" mass="24894">MDTGLVHLIIAAGSFVITHFAMSGPLRAGMVAAWREQGFLTFYSLISIAMLGWTIVAFDRAPVTGAAWDGMHPLAWIAGSILTIASLALLLPSFKRNPALPGVKAAGLGTVIPSGVFTITRHPMMWGITLWALGHIVVAPTAPVLILMAALILVALLGSHFQDKRKLAQNKREFNPWQRRTSFWPDLRKLGNLKLTWVIAFLVWFLITIVHWELFGIPAGPWLWIA</sequence>
<keyword evidence="8" id="KW-1185">Reference proteome</keyword>
<feature type="transmembrane region" description="Helical" evidence="5">
    <location>
        <begin position="70"/>
        <end position="91"/>
    </location>
</feature>
<evidence type="ECO:0000256" key="1">
    <source>
        <dbReference type="ARBA" id="ARBA00004141"/>
    </source>
</evidence>
<reference evidence="7 8" key="1">
    <citation type="submission" date="2020-08" db="EMBL/GenBank/DDBJ databases">
        <title>Genomic Encyclopedia of Type Strains, Phase IV (KMG-IV): sequencing the most valuable type-strain genomes for metagenomic binning, comparative biology and taxonomic classification.</title>
        <authorList>
            <person name="Goeker M."/>
        </authorList>
    </citation>
    <scope>NUCLEOTIDE SEQUENCE [LARGE SCALE GENOMIC DNA]</scope>
    <source>
        <strain evidence="7 8">DSM 14552</strain>
    </source>
</reference>
<dbReference type="RefSeq" id="WP_183612175.1">
    <property type="nucleotide sequence ID" value="NZ_JACICY010000002.1"/>
</dbReference>
<comment type="subcellular location">
    <subcellularLocation>
        <location evidence="1">Membrane</location>
        <topology evidence="1">Multi-pass membrane protein</topology>
    </subcellularLocation>
</comment>
<evidence type="ECO:0000259" key="6">
    <source>
        <dbReference type="Pfam" id="PF07298"/>
    </source>
</evidence>
<keyword evidence="4 5" id="KW-0472">Membrane</keyword>
<name>A0A7W5ZWR2_9SPHN</name>
<evidence type="ECO:0000256" key="2">
    <source>
        <dbReference type="ARBA" id="ARBA00022692"/>
    </source>
</evidence>
<dbReference type="InterPro" id="IPR009915">
    <property type="entry name" value="NnrU_dom"/>
</dbReference>
<gene>
    <name evidence="7" type="ORF">GGQ88_001165</name>
</gene>
<dbReference type="GO" id="GO:0016020">
    <property type="term" value="C:membrane"/>
    <property type="evidence" value="ECO:0007669"/>
    <property type="project" value="UniProtKB-SubCell"/>
</dbReference>
<evidence type="ECO:0000256" key="5">
    <source>
        <dbReference type="SAM" id="Phobius"/>
    </source>
</evidence>
<dbReference type="Gene3D" id="1.20.120.1630">
    <property type="match status" value="1"/>
</dbReference>
<feature type="transmembrane region" description="Helical" evidence="5">
    <location>
        <begin position="103"/>
        <end position="120"/>
    </location>
</feature>
<feature type="transmembrane region" description="Helical" evidence="5">
    <location>
        <begin position="132"/>
        <end position="157"/>
    </location>
</feature>
<proteinExistence type="predicted"/>
<organism evidence="7 8">
    <name type="scientific">Novosphingobium hassiacum</name>
    <dbReference type="NCBI Taxonomy" id="173676"/>
    <lineage>
        <taxon>Bacteria</taxon>
        <taxon>Pseudomonadati</taxon>
        <taxon>Pseudomonadota</taxon>
        <taxon>Alphaproteobacteria</taxon>
        <taxon>Sphingomonadales</taxon>
        <taxon>Sphingomonadaceae</taxon>
        <taxon>Novosphingobium</taxon>
    </lineage>
</organism>
<dbReference type="EMBL" id="JACICY010000002">
    <property type="protein sequence ID" value="MBB3859904.1"/>
    <property type="molecule type" value="Genomic_DNA"/>
</dbReference>
<feature type="transmembrane region" description="Helical" evidence="5">
    <location>
        <begin position="195"/>
        <end position="214"/>
    </location>
</feature>
<evidence type="ECO:0000313" key="7">
    <source>
        <dbReference type="EMBL" id="MBB3859904.1"/>
    </source>
</evidence>
<keyword evidence="3 5" id="KW-1133">Transmembrane helix</keyword>
<evidence type="ECO:0000256" key="4">
    <source>
        <dbReference type="ARBA" id="ARBA00023136"/>
    </source>
</evidence>
<evidence type="ECO:0000313" key="8">
    <source>
        <dbReference type="Proteomes" id="UP000562395"/>
    </source>
</evidence>
<keyword evidence="2 5" id="KW-0812">Transmembrane</keyword>
<comment type="caution">
    <text evidence="7">The sequence shown here is derived from an EMBL/GenBank/DDBJ whole genome shotgun (WGS) entry which is preliminary data.</text>
</comment>
<evidence type="ECO:0000256" key="3">
    <source>
        <dbReference type="ARBA" id="ARBA00022989"/>
    </source>
</evidence>
<accession>A0A7W5ZWR2</accession>